<dbReference type="GO" id="GO:0016787">
    <property type="term" value="F:hydrolase activity"/>
    <property type="evidence" value="ECO:0007669"/>
    <property type="project" value="UniProtKB-KW"/>
</dbReference>
<evidence type="ECO:0000313" key="6">
    <source>
        <dbReference type="Proteomes" id="UP001519308"/>
    </source>
</evidence>
<dbReference type="PANTHER" id="PTHR10472:SF5">
    <property type="entry name" value="D-AMINOACYL-TRNA DEACYLASE 1"/>
    <property type="match status" value="1"/>
</dbReference>
<comment type="caution">
    <text evidence="5">The sequence shown here is derived from an EMBL/GenBank/DDBJ whole genome shotgun (WGS) entry which is preliminary data.</text>
</comment>
<accession>A0ABS4JY31</accession>
<evidence type="ECO:0000256" key="2">
    <source>
        <dbReference type="ARBA" id="ARBA00022555"/>
    </source>
</evidence>
<sequence>MRAVVQRVKASRVEVDNKVIGEIGVGLNVLVGISKEDTKEDLEYIVRKIVGMRIFEDETGKMTHSLEDVNGELLIISQFTLYGDCRKGKRPDFMKAQGGEAAEQLYNELVEAFKKEVKKVETGEFGADMQVYIQNDGPVTLLLESKKDF</sequence>
<keyword evidence="4" id="KW-0694">RNA-binding</keyword>
<comment type="subcellular location">
    <subcellularLocation>
        <location evidence="4">Cytoplasm</location>
    </subcellularLocation>
</comment>
<dbReference type="Pfam" id="PF02580">
    <property type="entry name" value="Tyr_Deacylase"/>
    <property type="match status" value="1"/>
</dbReference>
<dbReference type="PANTHER" id="PTHR10472">
    <property type="entry name" value="D-TYROSYL-TRNA TYR DEACYLASE"/>
    <property type="match status" value="1"/>
</dbReference>
<evidence type="ECO:0000256" key="3">
    <source>
        <dbReference type="ARBA" id="ARBA00022801"/>
    </source>
</evidence>
<evidence type="ECO:0000313" key="5">
    <source>
        <dbReference type="EMBL" id="MBP2020440.1"/>
    </source>
</evidence>
<proteinExistence type="inferred from homology"/>
<dbReference type="CDD" id="cd00563">
    <property type="entry name" value="Dtyr_deacylase"/>
    <property type="match status" value="1"/>
</dbReference>
<dbReference type="NCBIfam" id="TIGR00256">
    <property type="entry name" value="D-aminoacyl-tRNA deacylase"/>
    <property type="match status" value="1"/>
</dbReference>
<keyword evidence="2 4" id="KW-0820">tRNA-binding</keyword>
<comment type="catalytic activity">
    <reaction evidence="4">
        <text>a D-aminoacyl-tRNA + H2O = a tRNA + a D-alpha-amino acid + H(+)</text>
        <dbReference type="Rhea" id="RHEA:13953"/>
        <dbReference type="Rhea" id="RHEA-COMP:10123"/>
        <dbReference type="Rhea" id="RHEA-COMP:10124"/>
        <dbReference type="ChEBI" id="CHEBI:15377"/>
        <dbReference type="ChEBI" id="CHEBI:15378"/>
        <dbReference type="ChEBI" id="CHEBI:59871"/>
        <dbReference type="ChEBI" id="CHEBI:78442"/>
        <dbReference type="ChEBI" id="CHEBI:79333"/>
        <dbReference type="EC" id="3.1.1.96"/>
    </reaction>
</comment>
<keyword evidence="3 4" id="KW-0378">Hydrolase</keyword>
<dbReference type="EC" id="3.1.1.96" evidence="4"/>
<dbReference type="RefSeq" id="WP_021284340.1">
    <property type="nucleotide sequence ID" value="NZ_JAGGLL010000001.1"/>
</dbReference>
<evidence type="ECO:0000256" key="4">
    <source>
        <dbReference type="HAMAP-Rule" id="MF_00518"/>
    </source>
</evidence>
<dbReference type="Proteomes" id="UP001519308">
    <property type="component" value="Unassembled WGS sequence"/>
</dbReference>
<dbReference type="Gene3D" id="3.50.80.10">
    <property type="entry name" value="D-tyrosyl-tRNA(Tyr) deacylase"/>
    <property type="match status" value="1"/>
</dbReference>
<protein>
    <recommendedName>
        <fullName evidence="4">D-aminoacyl-tRNA deacylase</fullName>
        <shortName evidence="4">DTD</shortName>
        <ecNumber evidence="4">3.1.1.96</ecNumber>
    </recommendedName>
    <alternativeName>
        <fullName evidence="4">Gly-tRNA(Ala) deacylase</fullName>
        <ecNumber evidence="4">3.1.1.-</ecNumber>
    </alternativeName>
</protein>
<organism evidence="5 6">
    <name type="scientific">Clostridium punense</name>
    <dbReference type="NCBI Taxonomy" id="1054297"/>
    <lineage>
        <taxon>Bacteria</taxon>
        <taxon>Bacillati</taxon>
        <taxon>Bacillota</taxon>
        <taxon>Clostridia</taxon>
        <taxon>Eubacteriales</taxon>
        <taxon>Clostridiaceae</taxon>
        <taxon>Clostridium</taxon>
    </lineage>
</organism>
<keyword evidence="6" id="KW-1185">Reference proteome</keyword>
<reference evidence="5 6" key="1">
    <citation type="submission" date="2021-03" db="EMBL/GenBank/DDBJ databases">
        <title>Genomic Encyclopedia of Type Strains, Phase IV (KMG-IV): sequencing the most valuable type-strain genomes for metagenomic binning, comparative biology and taxonomic classification.</title>
        <authorList>
            <person name="Goeker M."/>
        </authorList>
    </citation>
    <scope>NUCLEOTIDE SEQUENCE [LARGE SCALE GENOMIC DNA]</scope>
    <source>
        <strain evidence="5 6">DSM 28650</strain>
    </source>
</reference>
<dbReference type="SUPFAM" id="SSF69500">
    <property type="entry name" value="DTD-like"/>
    <property type="match status" value="1"/>
</dbReference>
<comment type="domain">
    <text evidence="4">A Gly-cisPro motif from one monomer fits into the active site of the other monomer to allow specific chiral rejection of L-amino acids.</text>
</comment>
<gene>
    <name evidence="4" type="primary">dtd</name>
    <name evidence="5" type="ORF">J2Z44_000221</name>
</gene>
<dbReference type="EC" id="3.1.1.-" evidence="4"/>
<comment type="catalytic activity">
    <reaction evidence="4">
        <text>glycyl-tRNA(Ala) + H2O = tRNA(Ala) + glycine + H(+)</text>
        <dbReference type="Rhea" id="RHEA:53744"/>
        <dbReference type="Rhea" id="RHEA-COMP:9657"/>
        <dbReference type="Rhea" id="RHEA-COMP:13640"/>
        <dbReference type="ChEBI" id="CHEBI:15377"/>
        <dbReference type="ChEBI" id="CHEBI:15378"/>
        <dbReference type="ChEBI" id="CHEBI:57305"/>
        <dbReference type="ChEBI" id="CHEBI:78442"/>
        <dbReference type="ChEBI" id="CHEBI:78522"/>
    </reaction>
</comment>
<dbReference type="InterPro" id="IPR023509">
    <property type="entry name" value="DTD-like_sf"/>
</dbReference>
<dbReference type="HAMAP" id="MF_00518">
    <property type="entry name" value="Deacylase_Dtd"/>
    <property type="match status" value="1"/>
</dbReference>
<comment type="subunit">
    <text evidence="4">Homodimer.</text>
</comment>
<name>A0ABS4JY31_9CLOT</name>
<feature type="short sequence motif" description="Gly-cisPro motif, important for rejection of L-amino acids" evidence="4">
    <location>
        <begin position="137"/>
        <end position="138"/>
    </location>
</feature>
<dbReference type="EMBL" id="JAGGLL010000001">
    <property type="protein sequence ID" value="MBP2020440.1"/>
    <property type="molecule type" value="Genomic_DNA"/>
</dbReference>
<evidence type="ECO:0000256" key="1">
    <source>
        <dbReference type="ARBA" id="ARBA00009673"/>
    </source>
</evidence>
<dbReference type="InterPro" id="IPR003732">
    <property type="entry name" value="Daa-tRNA_deacyls_DTD"/>
</dbReference>
<comment type="function">
    <text evidence="4">An aminoacyl-tRNA editing enzyme that deacylates mischarged D-aminoacyl-tRNAs. Also deacylates mischarged glycyl-tRNA(Ala), protecting cells against glycine mischarging by AlaRS. Acts via tRNA-based rather than protein-based catalysis; rejects L-amino acids rather than detecting D-amino acids in the active site. By recycling D-aminoacyl-tRNA to D-amino acids and free tRNA molecules, this enzyme counteracts the toxicity associated with the formation of D-aminoacyl-tRNA entities in vivo and helps enforce protein L-homochirality.</text>
</comment>
<keyword evidence="4" id="KW-0963">Cytoplasm</keyword>
<comment type="similarity">
    <text evidence="1 4">Belongs to the DTD family.</text>
</comment>